<dbReference type="HOGENOM" id="CLU_1139529_0_0_1"/>
<feature type="domain" description="START" evidence="2">
    <location>
        <begin position="173"/>
        <end position="257"/>
    </location>
</feature>
<proteinExistence type="predicted"/>
<evidence type="ECO:0000256" key="1">
    <source>
        <dbReference type="SAM" id="MobiDB-lite"/>
    </source>
</evidence>
<dbReference type="eggNOG" id="ENOG502QPKR">
    <property type="taxonomic scope" value="Eukaryota"/>
</dbReference>
<dbReference type="InterPro" id="IPR002913">
    <property type="entry name" value="START_lipid-bd_dom"/>
</dbReference>
<dbReference type="Gramene" id="OBART09G04310.1">
    <property type="protein sequence ID" value="OBART09G04310.1"/>
    <property type="gene ID" value="OBART09G04310"/>
</dbReference>
<dbReference type="PANTHER" id="PTHR45950:SF7">
    <property type="entry name" value="HOMEOBOX-LEUCINE ZIPPER PROTEIN ATHB-14"/>
    <property type="match status" value="1"/>
</dbReference>
<dbReference type="Proteomes" id="UP000026960">
    <property type="component" value="Chromosome 9"/>
</dbReference>
<dbReference type="PANTHER" id="PTHR45950">
    <property type="entry name" value="HOMEOBOX-LEUCINE ZIPPER PROTEIN ATHB-14"/>
    <property type="match status" value="1"/>
</dbReference>
<evidence type="ECO:0000313" key="3">
    <source>
        <dbReference type="EnsemblPlants" id="OBART09G04310.1"/>
    </source>
</evidence>
<name>A0A0D3H4U4_9ORYZ</name>
<dbReference type="GO" id="GO:0008289">
    <property type="term" value="F:lipid binding"/>
    <property type="evidence" value="ECO:0007669"/>
    <property type="project" value="InterPro"/>
</dbReference>
<dbReference type="Pfam" id="PF01852">
    <property type="entry name" value="START"/>
    <property type="match status" value="1"/>
</dbReference>
<reference evidence="3" key="2">
    <citation type="submission" date="2015-03" db="UniProtKB">
        <authorList>
            <consortium name="EnsemblPlants"/>
        </authorList>
    </citation>
    <scope>IDENTIFICATION</scope>
</reference>
<dbReference type="InterPro" id="IPR044830">
    <property type="entry name" value="HD-Zip_III"/>
</dbReference>
<organism evidence="3">
    <name type="scientific">Oryza barthii</name>
    <dbReference type="NCBI Taxonomy" id="65489"/>
    <lineage>
        <taxon>Eukaryota</taxon>
        <taxon>Viridiplantae</taxon>
        <taxon>Streptophyta</taxon>
        <taxon>Embryophyta</taxon>
        <taxon>Tracheophyta</taxon>
        <taxon>Spermatophyta</taxon>
        <taxon>Magnoliopsida</taxon>
        <taxon>Liliopsida</taxon>
        <taxon>Poales</taxon>
        <taxon>Poaceae</taxon>
        <taxon>BOP clade</taxon>
        <taxon>Oryzoideae</taxon>
        <taxon>Oryzeae</taxon>
        <taxon>Oryzinae</taxon>
        <taxon>Oryza</taxon>
    </lineage>
</organism>
<dbReference type="STRING" id="65489.A0A0D3H4U4"/>
<reference evidence="3" key="1">
    <citation type="journal article" date="2009" name="Rice">
        <title>De Novo Next Generation Sequencing of Plant Genomes.</title>
        <authorList>
            <person name="Rounsley S."/>
            <person name="Marri P.R."/>
            <person name="Yu Y."/>
            <person name="He R."/>
            <person name="Sisneros N."/>
            <person name="Goicoechea J.L."/>
            <person name="Lee S.J."/>
            <person name="Angelova A."/>
            <person name="Kudrna D."/>
            <person name="Luo M."/>
            <person name="Affourtit J."/>
            <person name="Desany B."/>
            <person name="Knight J."/>
            <person name="Niazi F."/>
            <person name="Egholm M."/>
            <person name="Wing R.A."/>
        </authorList>
    </citation>
    <scope>NUCLEOTIDE SEQUENCE [LARGE SCALE GENOMIC DNA]</scope>
    <source>
        <strain evidence="3">cv. IRGC 105608</strain>
    </source>
</reference>
<sequence length="271" mass="29830">MRWCQALSIDDDRLLPSPSLAVNSILSARRRPPTRLPPPLISHRAPLPSPPRCPSRALDKDGAWRARRLAVLLHSLARALILLLTDGAVLPPPSRLLLLLLASVRPAGEHDVVVTGFSYHVQMRSAVSAQRRIQQSSTVDLTKGSSASLFPFEKFDVVTHSMLRKYDSGVKMIEISKMVAEILKDRPSWHRDCRCIDIIHIIRTGNGGTIELIYMQTYAPTTLAAPLDLGRYYTSGLEDGSLVICERSLTQSTGGPSGPNTPNVLTWSVNL</sequence>
<feature type="region of interest" description="Disordered" evidence="1">
    <location>
        <begin position="31"/>
        <end position="54"/>
    </location>
</feature>
<dbReference type="AlphaFoldDB" id="A0A0D3H4U4"/>
<protein>
    <recommendedName>
        <fullName evidence="2">START domain-containing protein</fullName>
    </recommendedName>
</protein>
<dbReference type="PaxDb" id="65489-OBART09G04310.1"/>
<dbReference type="EnsemblPlants" id="OBART09G04310.1">
    <property type="protein sequence ID" value="OBART09G04310.1"/>
    <property type="gene ID" value="OBART09G04310"/>
</dbReference>
<evidence type="ECO:0000313" key="4">
    <source>
        <dbReference type="Proteomes" id="UP000026960"/>
    </source>
</evidence>
<evidence type="ECO:0000259" key="2">
    <source>
        <dbReference type="Pfam" id="PF01852"/>
    </source>
</evidence>
<dbReference type="GO" id="GO:0003700">
    <property type="term" value="F:DNA-binding transcription factor activity"/>
    <property type="evidence" value="ECO:0007669"/>
    <property type="project" value="InterPro"/>
</dbReference>
<accession>A0A0D3H4U4</accession>
<keyword evidence="4" id="KW-1185">Reference proteome</keyword>